<keyword evidence="1" id="KW-0934">Plastid</keyword>
<dbReference type="SUPFAM" id="SSF48452">
    <property type="entry name" value="TPR-like"/>
    <property type="match status" value="1"/>
</dbReference>
<dbReference type="GeneID" id="33360881"/>
<dbReference type="EMBL" id="MF101448">
    <property type="protein sequence ID" value="ARW67545.1"/>
    <property type="molecule type" value="Genomic_DNA"/>
</dbReference>
<protein>
    <submittedName>
        <fullName evidence="1">Uncharacterized protein</fullName>
    </submittedName>
</protein>
<dbReference type="AlphaFoldDB" id="A0A1Z1MP38"/>
<geneLocation type="chloroplast" evidence="1"/>
<dbReference type="RefSeq" id="YP_009398359.1">
    <property type="nucleotide sequence ID" value="NC_035292.1"/>
</dbReference>
<proteinExistence type="predicted"/>
<gene>
    <name evidence="1" type="primary">ycf37</name>
</gene>
<reference evidence="1" key="1">
    <citation type="journal article" date="2017" name="J. Phycol.">
        <title>Analysis of chloroplast genomes and a supermatrix inform reclassification of the Rhodomelaceae (Rhodophyta).</title>
        <authorList>
            <person name="Diaz-Tapia P."/>
            <person name="Maggs C.A."/>
            <person name="West J.A."/>
            <person name="Verbruggen H."/>
        </authorList>
    </citation>
    <scope>NUCLEOTIDE SEQUENCE</scope>
    <source>
        <strain evidence="1">PD1509</strain>
    </source>
</reference>
<dbReference type="Gene3D" id="1.25.40.10">
    <property type="entry name" value="Tetratricopeptide repeat domain"/>
    <property type="match status" value="1"/>
</dbReference>
<name>A0A1Z1MP38_9FLOR</name>
<evidence type="ECO:0000313" key="1">
    <source>
        <dbReference type="EMBL" id="ARW67545.1"/>
    </source>
</evidence>
<dbReference type="InterPro" id="IPR011990">
    <property type="entry name" value="TPR-like_helical_dom_sf"/>
</dbReference>
<keyword evidence="1" id="KW-0150">Chloroplast</keyword>
<organism evidence="1">
    <name type="scientific">Lophocladia kuetzingii</name>
    <dbReference type="NCBI Taxonomy" id="675577"/>
    <lineage>
        <taxon>Eukaryota</taxon>
        <taxon>Rhodophyta</taxon>
        <taxon>Florideophyceae</taxon>
        <taxon>Rhodymeniophycidae</taxon>
        <taxon>Ceramiales</taxon>
        <taxon>Rhodomelaceae</taxon>
        <taxon>Lophothalieae</taxon>
        <taxon>Lophocladia</taxon>
    </lineage>
</organism>
<accession>A0A1Z1MP38</accession>
<sequence length="152" mass="18156">MNNLLLFHCYLSFALLFLIPLSIFITFQLKTFFSNLLNINQSFKILLSKHEINQIRIVKLYRNYVTRKQWFKCTILLELCYQLKLISDEFIYMSLAYCYQSNSYYNIAKYYYLQVLNLNSSNIIVLKNLIQIYNQLGDEENALDISKIINSL</sequence>